<feature type="compositionally biased region" description="Basic and acidic residues" evidence="1">
    <location>
        <begin position="1"/>
        <end position="14"/>
    </location>
</feature>
<reference evidence="3 4" key="1">
    <citation type="submission" date="2024-09" db="EMBL/GenBank/DDBJ databases">
        <authorList>
            <person name="Sun Q."/>
            <person name="Mori K."/>
        </authorList>
    </citation>
    <scope>NUCLEOTIDE SEQUENCE [LARGE SCALE GENOMIC DNA]</scope>
    <source>
        <strain evidence="3 4">TISTR 1856</strain>
    </source>
</reference>
<comment type="caution">
    <text evidence="3">The sequence shown here is derived from an EMBL/GenBank/DDBJ whole genome shotgun (WGS) entry which is preliminary data.</text>
</comment>
<dbReference type="InterPro" id="IPR005561">
    <property type="entry name" value="ANTAR"/>
</dbReference>
<dbReference type="Proteomes" id="UP001589748">
    <property type="component" value="Unassembled WGS sequence"/>
</dbReference>
<evidence type="ECO:0000313" key="3">
    <source>
        <dbReference type="EMBL" id="MFB9375813.1"/>
    </source>
</evidence>
<dbReference type="InterPro" id="IPR011006">
    <property type="entry name" value="CheY-like_superfamily"/>
</dbReference>
<dbReference type="SMART" id="SM01012">
    <property type="entry name" value="ANTAR"/>
    <property type="match status" value="1"/>
</dbReference>
<feature type="region of interest" description="Disordered" evidence="1">
    <location>
        <begin position="92"/>
        <end position="134"/>
    </location>
</feature>
<dbReference type="Pfam" id="PF03861">
    <property type="entry name" value="ANTAR"/>
    <property type="match status" value="1"/>
</dbReference>
<dbReference type="RefSeq" id="WP_380139869.1">
    <property type="nucleotide sequence ID" value="NZ_JBHLUI010000012.1"/>
</dbReference>
<accession>A0ABV5LNZ5</accession>
<dbReference type="SUPFAM" id="SSF52172">
    <property type="entry name" value="CheY-like"/>
    <property type="match status" value="1"/>
</dbReference>
<feature type="region of interest" description="Disordered" evidence="1">
    <location>
        <begin position="1"/>
        <end position="20"/>
    </location>
</feature>
<dbReference type="EMBL" id="JBHMDM010000001">
    <property type="protein sequence ID" value="MFB9375813.1"/>
    <property type="molecule type" value="Genomic_DNA"/>
</dbReference>
<proteinExistence type="predicted"/>
<name>A0ABV5LNZ5_9ACTN</name>
<feature type="domain" description="ANTAR" evidence="2">
    <location>
        <begin position="22"/>
        <end position="83"/>
    </location>
</feature>
<gene>
    <name evidence="3" type="ORF">ACFFVI_02420</name>
</gene>
<keyword evidence="4" id="KW-1185">Reference proteome</keyword>
<dbReference type="InterPro" id="IPR036388">
    <property type="entry name" value="WH-like_DNA-bd_sf"/>
</dbReference>
<feature type="compositionally biased region" description="Low complexity" evidence="1">
    <location>
        <begin position="95"/>
        <end position="112"/>
    </location>
</feature>
<organism evidence="3 4">
    <name type="scientific">Kineococcus gynurae</name>
    <dbReference type="NCBI Taxonomy" id="452979"/>
    <lineage>
        <taxon>Bacteria</taxon>
        <taxon>Bacillati</taxon>
        <taxon>Actinomycetota</taxon>
        <taxon>Actinomycetes</taxon>
        <taxon>Kineosporiales</taxon>
        <taxon>Kineosporiaceae</taxon>
        <taxon>Kineococcus</taxon>
    </lineage>
</organism>
<evidence type="ECO:0000256" key="1">
    <source>
        <dbReference type="SAM" id="MobiDB-lite"/>
    </source>
</evidence>
<protein>
    <submittedName>
        <fullName evidence="3">ANTAR domain-containing protein</fullName>
    </submittedName>
</protein>
<dbReference type="PROSITE" id="PS50921">
    <property type="entry name" value="ANTAR"/>
    <property type="match status" value="1"/>
</dbReference>
<evidence type="ECO:0000313" key="4">
    <source>
        <dbReference type="Proteomes" id="UP001589748"/>
    </source>
</evidence>
<evidence type="ECO:0000259" key="2">
    <source>
        <dbReference type="PROSITE" id="PS50921"/>
    </source>
</evidence>
<sequence length="134" mass="13898">MQDAAHDHGPDHPAPDSSAAEVDALRAELDQIKRALQRRPVIDLAKGAIMALTACTEDAAFKRLSTASQTHNVKLFDVSSALVADLTRIAEGQSPSGHPAVAAALAPAAGAGRSVREQDARPAPHQAQPGITTL</sequence>
<dbReference type="Gene3D" id="1.10.10.10">
    <property type="entry name" value="Winged helix-like DNA-binding domain superfamily/Winged helix DNA-binding domain"/>
    <property type="match status" value="1"/>
</dbReference>